<proteinExistence type="inferred from homology"/>
<evidence type="ECO:0000256" key="2">
    <source>
        <dbReference type="ARBA" id="ARBA00009773"/>
    </source>
</evidence>
<dbReference type="AlphaFoldDB" id="A0A140LC45"/>
<comment type="similarity">
    <text evidence="2">Belongs to the autoinducer-2 exporter (AI-2E) (TC 2.A.86) family.</text>
</comment>
<feature type="transmembrane region" description="Helical" evidence="6">
    <location>
        <begin position="133"/>
        <end position="150"/>
    </location>
</feature>
<feature type="transmembrane region" description="Helical" evidence="6">
    <location>
        <begin position="156"/>
        <end position="175"/>
    </location>
</feature>
<evidence type="ECO:0000256" key="6">
    <source>
        <dbReference type="SAM" id="Phobius"/>
    </source>
</evidence>
<dbReference type="FunCoup" id="A0A140LC45">
    <property type="interactions" value="3"/>
</dbReference>
<reference evidence="7 8" key="1">
    <citation type="submission" date="2015-12" db="EMBL/GenBank/DDBJ databases">
        <title>Draft genome sequnece of Fervidicola ferrireducens strain Y170.</title>
        <authorList>
            <person name="Patel B.K."/>
        </authorList>
    </citation>
    <scope>NUCLEOTIDE SEQUENCE [LARGE SCALE GENOMIC DNA]</scope>
    <source>
        <strain evidence="7 8">Y170</strain>
    </source>
</reference>
<keyword evidence="5 6" id="KW-0472">Membrane</keyword>
<keyword evidence="4 6" id="KW-1133">Transmembrane helix</keyword>
<dbReference type="InterPro" id="IPR014227">
    <property type="entry name" value="YtvI-like"/>
</dbReference>
<dbReference type="EMBL" id="LOED01000004">
    <property type="protein sequence ID" value="KXG78120.1"/>
    <property type="molecule type" value="Genomic_DNA"/>
</dbReference>
<sequence>MKLKSDYKPIVFLGLAIALVSLALFITIEYFLPFAVGIIIALIIDPVVKYFEVKLKIQRGIAVVIVLLAIISSFGYLIILAISRFIFEIGKLVNTLPNYTDYLNSIFDSVSTFMFSVYDIIPKEVMDYLFKNWGQIITYLTGFLSKFYTLAEKLVVIPNLLIFLLFTFLSSFFFAKDKNKIISSIKSILPHNWYKKIEIIQSELIASAIGLIKAQIILIFISTIITIAGFYILNVDYALTLGIICGLLDILPVIGPSLIFVPWAIVALLLGNLKFSLSLIILHLFVSGMRQILQAKVIGTHLGLDPLLALISIYVGVRLFGFMGLFIGPMVAVIVKAIFQSGFLRS</sequence>
<dbReference type="PANTHER" id="PTHR21716">
    <property type="entry name" value="TRANSMEMBRANE PROTEIN"/>
    <property type="match status" value="1"/>
</dbReference>
<dbReference type="OrthoDB" id="9774361at2"/>
<gene>
    <name evidence="7" type="ORF">AN618_05120</name>
</gene>
<evidence type="ECO:0000256" key="1">
    <source>
        <dbReference type="ARBA" id="ARBA00004141"/>
    </source>
</evidence>
<feature type="transmembrane region" description="Helical" evidence="6">
    <location>
        <begin position="60"/>
        <end position="82"/>
    </location>
</feature>
<feature type="transmembrane region" description="Helical" evidence="6">
    <location>
        <begin position="204"/>
        <end position="233"/>
    </location>
</feature>
<dbReference type="PANTHER" id="PTHR21716:SF68">
    <property type="entry name" value="TRANSPORT PROTEIN YTVI-RELATED"/>
    <property type="match status" value="1"/>
</dbReference>
<feature type="transmembrane region" description="Helical" evidence="6">
    <location>
        <begin position="275"/>
        <end position="293"/>
    </location>
</feature>
<dbReference type="GO" id="GO:0016020">
    <property type="term" value="C:membrane"/>
    <property type="evidence" value="ECO:0007669"/>
    <property type="project" value="UniProtKB-SubCell"/>
</dbReference>
<protein>
    <recommendedName>
        <fullName evidence="9">Sporulation integral membrane protein YtvI</fullName>
    </recommendedName>
</protein>
<feature type="transmembrane region" description="Helical" evidence="6">
    <location>
        <begin position="31"/>
        <end position="48"/>
    </location>
</feature>
<feature type="transmembrane region" description="Helical" evidence="6">
    <location>
        <begin position="313"/>
        <end position="339"/>
    </location>
</feature>
<comment type="caution">
    <text evidence="7">The sequence shown here is derived from an EMBL/GenBank/DDBJ whole genome shotgun (WGS) entry which is preliminary data.</text>
</comment>
<name>A0A140LC45_9FIRM</name>
<evidence type="ECO:0000313" key="8">
    <source>
        <dbReference type="Proteomes" id="UP000070427"/>
    </source>
</evidence>
<dbReference type="RefSeq" id="WP_066351690.1">
    <property type="nucleotide sequence ID" value="NZ_LOED01000004.1"/>
</dbReference>
<dbReference type="NCBIfam" id="TIGR02872">
    <property type="entry name" value="spore_ytvI"/>
    <property type="match status" value="1"/>
</dbReference>
<dbReference type="Pfam" id="PF01594">
    <property type="entry name" value="AI-2E_transport"/>
    <property type="match status" value="1"/>
</dbReference>
<keyword evidence="8" id="KW-1185">Reference proteome</keyword>
<evidence type="ECO:0000256" key="3">
    <source>
        <dbReference type="ARBA" id="ARBA00022692"/>
    </source>
</evidence>
<feature type="transmembrane region" description="Helical" evidence="6">
    <location>
        <begin position="7"/>
        <end position="25"/>
    </location>
</feature>
<organism evidence="7 8">
    <name type="scientific">Fervidicola ferrireducens</name>
    <dbReference type="NCBI Taxonomy" id="520764"/>
    <lineage>
        <taxon>Bacteria</taxon>
        <taxon>Bacillati</taxon>
        <taxon>Bacillota</taxon>
        <taxon>Clostridia</taxon>
        <taxon>Thermosediminibacterales</taxon>
        <taxon>Thermosediminibacteraceae</taxon>
        <taxon>Fervidicola</taxon>
    </lineage>
</organism>
<dbReference type="GO" id="GO:0055085">
    <property type="term" value="P:transmembrane transport"/>
    <property type="evidence" value="ECO:0007669"/>
    <property type="project" value="TreeGrafter"/>
</dbReference>
<feature type="transmembrane region" description="Helical" evidence="6">
    <location>
        <begin position="239"/>
        <end position="268"/>
    </location>
</feature>
<evidence type="ECO:0000313" key="7">
    <source>
        <dbReference type="EMBL" id="KXG78120.1"/>
    </source>
</evidence>
<dbReference type="InParanoid" id="A0A140LC45"/>
<dbReference type="STRING" id="520764.AN618_05120"/>
<evidence type="ECO:0000256" key="5">
    <source>
        <dbReference type="ARBA" id="ARBA00023136"/>
    </source>
</evidence>
<comment type="subcellular location">
    <subcellularLocation>
        <location evidence="1">Membrane</location>
        <topology evidence="1">Multi-pass membrane protein</topology>
    </subcellularLocation>
</comment>
<evidence type="ECO:0008006" key="9">
    <source>
        <dbReference type="Google" id="ProtNLM"/>
    </source>
</evidence>
<evidence type="ECO:0000256" key="4">
    <source>
        <dbReference type="ARBA" id="ARBA00022989"/>
    </source>
</evidence>
<dbReference type="InterPro" id="IPR002549">
    <property type="entry name" value="AI-2E-like"/>
</dbReference>
<accession>A0A140LC45</accession>
<keyword evidence="3 6" id="KW-0812">Transmembrane</keyword>
<dbReference type="Proteomes" id="UP000070427">
    <property type="component" value="Unassembled WGS sequence"/>
</dbReference>